<organism evidence="1 2">
    <name type="scientific">Streptomyces cinereoruber</name>
    <dbReference type="NCBI Taxonomy" id="67260"/>
    <lineage>
        <taxon>Bacteria</taxon>
        <taxon>Bacillati</taxon>
        <taxon>Actinomycetota</taxon>
        <taxon>Actinomycetes</taxon>
        <taxon>Kitasatosporales</taxon>
        <taxon>Streptomycetaceae</taxon>
        <taxon>Streptomyces</taxon>
    </lineage>
</organism>
<gene>
    <name evidence="1" type="ORF">GCM10010497_46480</name>
</gene>
<dbReference type="Gene3D" id="3.20.20.140">
    <property type="entry name" value="Metal-dependent hydrolases"/>
    <property type="match status" value="1"/>
</dbReference>
<name>A0AAV4KQ73_9ACTN</name>
<comment type="caution">
    <text evidence="1">The sequence shown here is derived from an EMBL/GenBank/DDBJ whole genome shotgun (WGS) entry which is preliminary data.</text>
</comment>
<accession>A0AAV4KQ73</accession>
<dbReference type="InterPro" id="IPR032466">
    <property type="entry name" value="Metal_Hydrolase"/>
</dbReference>
<dbReference type="SUPFAM" id="SSF51556">
    <property type="entry name" value="Metallo-dependent hydrolases"/>
    <property type="match status" value="1"/>
</dbReference>
<evidence type="ECO:0000313" key="2">
    <source>
        <dbReference type="Proteomes" id="UP000642014"/>
    </source>
</evidence>
<reference evidence="1 2" key="1">
    <citation type="journal article" date="2014" name="Int. J. Syst. Evol. Microbiol.">
        <title>Complete genome sequence of Corynebacterium casei LMG S-19264T (=DSM 44701T), isolated from a smear-ripened cheese.</title>
        <authorList>
            <consortium name="US DOE Joint Genome Institute (JGI-PGF)"/>
            <person name="Walter F."/>
            <person name="Albersmeier A."/>
            <person name="Kalinowski J."/>
            <person name="Ruckert C."/>
        </authorList>
    </citation>
    <scope>NUCLEOTIDE SEQUENCE [LARGE SCALE GENOMIC DNA]</scope>
    <source>
        <strain evidence="1 2">JCM 4205</strain>
    </source>
</reference>
<evidence type="ECO:0000313" key="1">
    <source>
        <dbReference type="EMBL" id="GGR38244.1"/>
    </source>
</evidence>
<dbReference type="EMBL" id="BMSJ01000009">
    <property type="protein sequence ID" value="GGR38244.1"/>
    <property type="molecule type" value="Genomic_DNA"/>
</dbReference>
<dbReference type="RefSeq" id="WP_183953332.1">
    <property type="nucleotide sequence ID" value="NZ_BMSJ01000009.1"/>
</dbReference>
<protein>
    <recommendedName>
        <fullName evidence="3">N-acetylglucosamine-6-phosphate deacetylase</fullName>
    </recommendedName>
</protein>
<proteinExistence type="predicted"/>
<dbReference type="AlphaFoldDB" id="A0AAV4KQ73"/>
<dbReference type="Proteomes" id="UP000642014">
    <property type="component" value="Unassembled WGS sequence"/>
</dbReference>
<sequence length="393" mass="42504">MANPSGPAEQSHATLLPVEVHCHGFAGVDFSEFSRLDLELLEEICAREGVLSIPTLYLHHHRLGEFERFMRRYDAMRRAGRIPHVVGVALEGPLLSSHGGTPADTVWAPTRSEWERLARLGEYGLCYMVLSPDAFSPASDFHGQTSARHPGFDWVVPMLLGNGVRPALGHFTRTDPLLSARLVKDIVDIAWASEWNGTGARVVTDHLFNDMPLNIRHAFRTTRARAAREATLASYDLPGWTLDAMDEIAGPVPAAIMREAAAGRIAACINFDGEHVDLAIASRAVTLMGLENSMMMTDRCDSARLGGQDLTQGEENGLWYQSGGIVAAGSQPLAQQIRNAMGRDLKGDGLWDLAAGTAHRAFGLAPLEAGQLPDGMLAATRAQWAALDVADAA</sequence>
<dbReference type="GeneID" id="95454997"/>
<evidence type="ECO:0008006" key="3">
    <source>
        <dbReference type="Google" id="ProtNLM"/>
    </source>
</evidence>